<protein>
    <recommendedName>
        <fullName evidence="1">Glycine-rich domain-containing protein</fullName>
    </recommendedName>
</protein>
<accession>A0AAE3KWE9</accession>
<dbReference type="EMBL" id="RJUF01000185">
    <property type="protein sequence ID" value="MCP9765606.1"/>
    <property type="molecule type" value="Genomic_DNA"/>
</dbReference>
<reference evidence="2 3" key="1">
    <citation type="submission" date="2018-11" db="EMBL/GenBank/DDBJ databases">
        <title>Novel bacteria species description.</title>
        <authorList>
            <person name="Han J.-H."/>
        </authorList>
    </citation>
    <scope>NUCLEOTIDE SEQUENCE [LARGE SCALE GENOMIC DNA]</scope>
    <source>
        <strain evidence="2 3">KCTC23259</strain>
    </source>
</reference>
<organism evidence="2 3">
    <name type="scientific">Lacihabitans soyangensis</name>
    <dbReference type="NCBI Taxonomy" id="869394"/>
    <lineage>
        <taxon>Bacteria</taxon>
        <taxon>Pseudomonadati</taxon>
        <taxon>Bacteroidota</taxon>
        <taxon>Cytophagia</taxon>
        <taxon>Cytophagales</taxon>
        <taxon>Leadbetterellaceae</taxon>
        <taxon>Lacihabitans</taxon>
    </lineage>
</organism>
<sequence length="314" mass="33243">MKKFVFLYFVIFGVNGQSVVIDPSNANSNIVTATASNKAVQLPRVNDTQSIANPQIGQMMYNMGTASPNYYNGNNWQNVSHGNLYQLFPKSQVFTPSSIIEDALSNSKESFNFQIPAGVKKIWVEAWSGGSGGQDFSILSSLITFSNRKGGNGGGYLSFILDVAENQVLGILVGKGGKGSALQIPPFSGGGTDIVNYTNGINNPPQLVASVNSNNFSLNSSIYAINLISFFHGEKGRNSTWSYQRFENVDRLVFSGGDGGKSYGSLGGVGVQFDALYPLLDVLEVNHGGFPGGGGAIGRGFGGNGAGGMVVIRY</sequence>
<dbReference type="Proteomes" id="UP001204144">
    <property type="component" value="Unassembled WGS sequence"/>
</dbReference>
<dbReference type="RefSeq" id="WP_255039321.1">
    <property type="nucleotide sequence ID" value="NZ_RJUF01000185.1"/>
</dbReference>
<feature type="domain" description="Glycine-rich" evidence="1">
    <location>
        <begin position="108"/>
        <end position="314"/>
    </location>
</feature>
<gene>
    <name evidence="2" type="ORF">EGI31_21935</name>
</gene>
<name>A0AAE3KWE9_9BACT</name>
<evidence type="ECO:0000313" key="2">
    <source>
        <dbReference type="EMBL" id="MCP9765606.1"/>
    </source>
</evidence>
<evidence type="ECO:0000313" key="3">
    <source>
        <dbReference type="Proteomes" id="UP001204144"/>
    </source>
</evidence>
<dbReference type="AlphaFoldDB" id="A0AAE3KWE9"/>
<dbReference type="InterPro" id="IPR049304">
    <property type="entry name" value="Gly_rich_dom"/>
</dbReference>
<keyword evidence="3" id="KW-1185">Reference proteome</keyword>
<dbReference type="Pfam" id="PF21722">
    <property type="entry name" value="Gly_rich_2"/>
    <property type="match status" value="1"/>
</dbReference>
<comment type="caution">
    <text evidence="2">The sequence shown here is derived from an EMBL/GenBank/DDBJ whole genome shotgun (WGS) entry which is preliminary data.</text>
</comment>
<evidence type="ECO:0000259" key="1">
    <source>
        <dbReference type="Pfam" id="PF21722"/>
    </source>
</evidence>
<proteinExistence type="predicted"/>